<dbReference type="EMBL" id="BSYR01000017">
    <property type="protein sequence ID" value="GMI80221.1"/>
    <property type="molecule type" value="Genomic_DNA"/>
</dbReference>
<name>A0A9W7HMV7_HIBTR</name>
<protein>
    <submittedName>
        <fullName evidence="2">Uncharacterized protein</fullName>
    </submittedName>
</protein>
<dbReference type="Proteomes" id="UP001165190">
    <property type="component" value="Unassembled WGS sequence"/>
</dbReference>
<comment type="caution">
    <text evidence="2">The sequence shown here is derived from an EMBL/GenBank/DDBJ whole genome shotgun (WGS) entry which is preliminary data.</text>
</comment>
<proteinExistence type="predicted"/>
<sequence>MLHEMAFIRIPTLWSSYHEDYTPNLIHLINIALSLQEQKRQQEQFAAEQEALFCSRLKKPLGQANPMVGTPTARRISTPASKHGVSSLKERREIGRVNNAIPLNFVALPKEDPLSRGN</sequence>
<evidence type="ECO:0000313" key="3">
    <source>
        <dbReference type="Proteomes" id="UP001165190"/>
    </source>
</evidence>
<dbReference type="OrthoDB" id="1720650at2759"/>
<reference evidence="2" key="1">
    <citation type="submission" date="2023-05" db="EMBL/GenBank/DDBJ databases">
        <title>Genome and transcriptome analyses reveal genes involved in the formation of fine ridges on petal epidermal cells in Hibiscus trionum.</title>
        <authorList>
            <person name="Koshimizu S."/>
            <person name="Masuda S."/>
            <person name="Ishii T."/>
            <person name="Shirasu K."/>
            <person name="Hoshino A."/>
            <person name="Arita M."/>
        </authorList>
    </citation>
    <scope>NUCLEOTIDE SEQUENCE</scope>
    <source>
        <strain evidence="2">Hamamatsu line</strain>
    </source>
</reference>
<dbReference type="AlphaFoldDB" id="A0A9W7HMV7"/>
<feature type="region of interest" description="Disordered" evidence="1">
    <location>
        <begin position="63"/>
        <end position="91"/>
    </location>
</feature>
<accession>A0A9W7HMV7</accession>
<evidence type="ECO:0000256" key="1">
    <source>
        <dbReference type="SAM" id="MobiDB-lite"/>
    </source>
</evidence>
<keyword evidence="3" id="KW-1185">Reference proteome</keyword>
<evidence type="ECO:0000313" key="2">
    <source>
        <dbReference type="EMBL" id="GMI80221.1"/>
    </source>
</evidence>
<organism evidence="2 3">
    <name type="scientific">Hibiscus trionum</name>
    <name type="common">Flower of an hour</name>
    <dbReference type="NCBI Taxonomy" id="183268"/>
    <lineage>
        <taxon>Eukaryota</taxon>
        <taxon>Viridiplantae</taxon>
        <taxon>Streptophyta</taxon>
        <taxon>Embryophyta</taxon>
        <taxon>Tracheophyta</taxon>
        <taxon>Spermatophyta</taxon>
        <taxon>Magnoliopsida</taxon>
        <taxon>eudicotyledons</taxon>
        <taxon>Gunneridae</taxon>
        <taxon>Pentapetalae</taxon>
        <taxon>rosids</taxon>
        <taxon>malvids</taxon>
        <taxon>Malvales</taxon>
        <taxon>Malvaceae</taxon>
        <taxon>Malvoideae</taxon>
        <taxon>Hibiscus</taxon>
    </lineage>
</organism>
<gene>
    <name evidence="2" type="ORF">HRI_001691400</name>
</gene>